<dbReference type="EMBL" id="SPVH01000002">
    <property type="protein sequence ID" value="TFW14187.1"/>
    <property type="molecule type" value="Genomic_DNA"/>
</dbReference>
<dbReference type="OrthoDB" id="7204751at2"/>
<name>A0A4Y9RY22_9CAUL</name>
<gene>
    <name evidence="1" type="ORF">EGY25_02975</name>
</gene>
<keyword evidence="2" id="KW-1185">Reference proteome</keyword>
<comment type="caution">
    <text evidence="1">The sequence shown here is derived from an EMBL/GenBank/DDBJ whole genome shotgun (WGS) entry which is preliminary data.</text>
</comment>
<sequence length="205" mass="20992">MAMGECVARSKGEFGGKTAAGSFYSCVGDKMIVRWLWLLCAVALLSGASGAQAQVSLSPRTAPSLGTTIRGSSATTFSISNTGAVSRLSGDAIRLSNSSVTVPTISFNCGLLNLGGLCALRPVRITIAPANADPVAISKFRVSGLRGGTYRTGAAPPDAQMIVFDLNAIGLLSTVSFNLSMDVVLQGGASSGVHSFPYTVTVQLL</sequence>
<protein>
    <submittedName>
        <fullName evidence="1">Uncharacterized protein</fullName>
    </submittedName>
</protein>
<reference evidence="1 2" key="1">
    <citation type="submission" date="2019-03" db="EMBL/GenBank/DDBJ databases">
        <title>Draft genome of Brevundimonas sp. a heavy metal resistant soil bacteria.</title>
        <authorList>
            <person name="Soto J."/>
        </authorList>
    </citation>
    <scope>NUCLEOTIDE SEQUENCE [LARGE SCALE GENOMIC DNA]</scope>
    <source>
        <strain evidence="1 2">B-10</strain>
    </source>
</reference>
<organism evidence="1 2">
    <name type="scientific">Brevundimonas intermedia</name>
    <dbReference type="NCBI Taxonomy" id="74315"/>
    <lineage>
        <taxon>Bacteria</taxon>
        <taxon>Pseudomonadati</taxon>
        <taxon>Pseudomonadota</taxon>
        <taxon>Alphaproteobacteria</taxon>
        <taxon>Caulobacterales</taxon>
        <taxon>Caulobacteraceae</taxon>
        <taxon>Brevundimonas</taxon>
    </lineage>
</organism>
<dbReference type="AlphaFoldDB" id="A0A4Y9RY22"/>
<evidence type="ECO:0000313" key="2">
    <source>
        <dbReference type="Proteomes" id="UP000298216"/>
    </source>
</evidence>
<accession>A0A4Y9RY22</accession>
<dbReference type="RefSeq" id="WP_135193575.1">
    <property type="nucleotide sequence ID" value="NZ_SPVH01000002.1"/>
</dbReference>
<evidence type="ECO:0000313" key="1">
    <source>
        <dbReference type="EMBL" id="TFW14187.1"/>
    </source>
</evidence>
<dbReference type="Proteomes" id="UP000298216">
    <property type="component" value="Unassembled WGS sequence"/>
</dbReference>
<proteinExistence type="predicted"/>